<gene>
    <name evidence="3" type="ORF">CY34DRAFT_78402</name>
</gene>
<feature type="domain" description="Retrovirus-related Pol polyprotein from transposon TNT 1-94-like beta-barrel" evidence="2">
    <location>
        <begin position="194"/>
        <end position="269"/>
    </location>
</feature>
<dbReference type="OrthoDB" id="2688793at2759"/>
<dbReference type="STRING" id="930992.A0A0D0ATY3"/>
<feature type="region of interest" description="Disordered" evidence="1">
    <location>
        <begin position="34"/>
        <end position="69"/>
    </location>
</feature>
<accession>A0A0D0ATY3</accession>
<organism evidence="3 4">
    <name type="scientific">Suillus luteus UH-Slu-Lm8-n1</name>
    <dbReference type="NCBI Taxonomy" id="930992"/>
    <lineage>
        <taxon>Eukaryota</taxon>
        <taxon>Fungi</taxon>
        <taxon>Dikarya</taxon>
        <taxon>Basidiomycota</taxon>
        <taxon>Agaricomycotina</taxon>
        <taxon>Agaricomycetes</taxon>
        <taxon>Agaricomycetidae</taxon>
        <taxon>Boletales</taxon>
        <taxon>Suillineae</taxon>
        <taxon>Suillaceae</taxon>
        <taxon>Suillus</taxon>
    </lineage>
</organism>
<keyword evidence="4" id="KW-1185">Reference proteome</keyword>
<evidence type="ECO:0000256" key="1">
    <source>
        <dbReference type="SAM" id="MobiDB-lite"/>
    </source>
</evidence>
<evidence type="ECO:0000259" key="2">
    <source>
        <dbReference type="Pfam" id="PF22936"/>
    </source>
</evidence>
<sequence length="298" mass="31334">MGLYKAPTAVSSTAPTVPTKVTFEDIAISFSEEANRQSSQLKLTKPGSEYANAASHSHSHSQSQQAPVVNPATGVRIHKQNPKGVVCDNPVCTGLPCSLTHNREHCMQQGGGMEGKAPWHNKPSSPKGKKEVAAATTETTAASSSKPSTETLAEQPQHHLLCAVIEEITSSPTETLSPSSEDIACIAGSLFSTILDTGTTSTLITDGDLFWSFSPSSSVTVKTANHGSLPTSGRGECIADLTLKGETDCLHAPGALINLLSVSHMLRKGWGCNFLPNLSCELSHKGELLGNIPMHGNL</sequence>
<dbReference type="HOGENOM" id="CLU_048314_0_0_1"/>
<feature type="compositionally biased region" description="Low complexity" evidence="1">
    <location>
        <begin position="53"/>
        <end position="66"/>
    </location>
</feature>
<dbReference type="Proteomes" id="UP000054485">
    <property type="component" value="Unassembled WGS sequence"/>
</dbReference>
<feature type="non-terminal residue" evidence="3">
    <location>
        <position position="298"/>
    </location>
</feature>
<dbReference type="AlphaFoldDB" id="A0A0D0ATY3"/>
<protein>
    <recommendedName>
        <fullName evidence="2">Retrovirus-related Pol polyprotein from transposon TNT 1-94-like beta-barrel domain-containing protein</fullName>
    </recommendedName>
</protein>
<dbReference type="Pfam" id="PF22936">
    <property type="entry name" value="Pol_BBD"/>
    <property type="match status" value="1"/>
</dbReference>
<reference evidence="3 4" key="1">
    <citation type="submission" date="2014-04" db="EMBL/GenBank/DDBJ databases">
        <authorList>
            <consortium name="DOE Joint Genome Institute"/>
            <person name="Kuo A."/>
            <person name="Ruytinx J."/>
            <person name="Rineau F."/>
            <person name="Colpaert J."/>
            <person name="Kohler A."/>
            <person name="Nagy L.G."/>
            <person name="Floudas D."/>
            <person name="Copeland A."/>
            <person name="Barry K.W."/>
            <person name="Cichocki N."/>
            <person name="Veneault-Fourrey C."/>
            <person name="LaButti K."/>
            <person name="Lindquist E.A."/>
            <person name="Lipzen A."/>
            <person name="Lundell T."/>
            <person name="Morin E."/>
            <person name="Murat C."/>
            <person name="Sun H."/>
            <person name="Tunlid A."/>
            <person name="Henrissat B."/>
            <person name="Grigoriev I.V."/>
            <person name="Hibbett D.S."/>
            <person name="Martin F."/>
            <person name="Nordberg H.P."/>
            <person name="Cantor M.N."/>
            <person name="Hua S.X."/>
        </authorList>
    </citation>
    <scope>NUCLEOTIDE SEQUENCE [LARGE SCALE GENOMIC DNA]</scope>
    <source>
        <strain evidence="3 4">UH-Slu-Lm8-n1</strain>
    </source>
</reference>
<name>A0A0D0ATY3_9AGAM</name>
<dbReference type="EMBL" id="KN835177">
    <property type="protein sequence ID" value="KIK45146.1"/>
    <property type="molecule type" value="Genomic_DNA"/>
</dbReference>
<evidence type="ECO:0000313" key="3">
    <source>
        <dbReference type="EMBL" id="KIK45146.1"/>
    </source>
</evidence>
<reference evidence="4" key="2">
    <citation type="submission" date="2015-01" db="EMBL/GenBank/DDBJ databases">
        <title>Evolutionary Origins and Diversification of the Mycorrhizal Mutualists.</title>
        <authorList>
            <consortium name="DOE Joint Genome Institute"/>
            <consortium name="Mycorrhizal Genomics Consortium"/>
            <person name="Kohler A."/>
            <person name="Kuo A."/>
            <person name="Nagy L.G."/>
            <person name="Floudas D."/>
            <person name="Copeland A."/>
            <person name="Barry K.W."/>
            <person name="Cichocki N."/>
            <person name="Veneault-Fourrey C."/>
            <person name="LaButti K."/>
            <person name="Lindquist E.A."/>
            <person name="Lipzen A."/>
            <person name="Lundell T."/>
            <person name="Morin E."/>
            <person name="Murat C."/>
            <person name="Riley R."/>
            <person name="Ohm R."/>
            <person name="Sun H."/>
            <person name="Tunlid A."/>
            <person name="Henrissat B."/>
            <person name="Grigoriev I.V."/>
            <person name="Hibbett D.S."/>
            <person name="Martin F."/>
        </authorList>
    </citation>
    <scope>NUCLEOTIDE SEQUENCE [LARGE SCALE GENOMIC DNA]</scope>
    <source>
        <strain evidence="4">UH-Slu-Lm8-n1</strain>
    </source>
</reference>
<feature type="region of interest" description="Disordered" evidence="1">
    <location>
        <begin position="108"/>
        <end position="153"/>
    </location>
</feature>
<dbReference type="InterPro" id="IPR054722">
    <property type="entry name" value="PolX-like_BBD"/>
</dbReference>
<proteinExistence type="predicted"/>
<feature type="compositionally biased region" description="Low complexity" evidence="1">
    <location>
        <begin position="133"/>
        <end position="151"/>
    </location>
</feature>
<dbReference type="InParanoid" id="A0A0D0ATY3"/>
<evidence type="ECO:0000313" key="4">
    <source>
        <dbReference type="Proteomes" id="UP000054485"/>
    </source>
</evidence>